<sequence length="246" mass="26054">MKAEDRAPGCIEGTIVQVGGGPGDSRPGHSGSHFGPDVTSLPPRARHADMLEYKGYRGTTRVEVSRPRSLSSSRGRTESPALPQYAFKKAGQTQGRKPNSESDSLAGSERSPLEVVGVGVYVMKLEMAQRRPVFHRNTTGGRALPACPGSSVAPGQAREGNAISKFATSGGVRLARDIESDGFGNSEDKAEHMLLLVRGPDTDRSNAWSNYGDRAQATCCVGKSCSTVKRGMLEELGLPRATGGQL</sequence>
<accession>A0A6G1HYL6</accession>
<feature type="compositionally biased region" description="Basic and acidic residues" evidence="1">
    <location>
        <begin position="46"/>
        <end position="55"/>
    </location>
</feature>
<evidence type="ECO:0000313" key="3">
    <source>
        <dbReference type="Proteomes" id="UP000799640"/>
    </source>
</evidence>
<feature type="region of interest" description="Disordered" evidence="1">
    <location>
        <begin position="1"/>
        <end position="110"/>
    </location>
</feature>
<feature type="compositionally biased region" description="Polar residues" evidence="1">
    <location>
        <begin position="91"/>
        <end position="105"/>
    </location>
</feature>
<evidence type="ECO:0000313" key="2">
    <source>
        <dbReference type="EMBL" id="KAF2400909.1"/>
    </source>
</evidence>
<dbReference type="AlphaFoldDB" id="A0A6G1HYL6"/>
<gene>
    <name evidence="2" type="ORF">EJ06DRAFT_521575</name>
</gene>
<organism evidence="2 3">
    <name type="scientific">Trichodelitschia bisporula</name>
    <dbReference type="NCBI Taxonomy" id="703511"/>
    <lineage>
        <taxon>Eukaryota</taxon>
        <taxon>Fungi</taxon>
        <taxon>Dikarya</taxon>
        <taxon>Ascomycota</taxon>
        <taxon>Pezizomycotina</taxon>
        <taxon>Dothideomycetes</taxon>
        <taxon>Dothideomycetes incertae sedis</taxon>
        <taxon>Phaeotrichales</taxon>
        <taxon>Phaeotrichaceae</taxon>
        <taxon>Trichodelitschia</taxon>
    </lineage>
</organism>
<evidence type="ECO:0000256" key="1">
    <source>
        <dbReference type="SAM" id="MobiDB-lite"/>
    </source>
</evidence>
<reference evidence="2" key="1">
    <citation type="journal article" date="2020" name="Stud. Mycol.">
        <title>101 Dothideomycetes genomes: a test case for predicting lifestyles and emergence of pathogens.</title>
        <authorList>
            <person name="Haridas S."/>
            <person name="Albert R."/>
            <person name="Binder M."/>
            <person name="Bloem J."/>
            <person name="Labutti K."/>
            <person name="Salamov A."/>
            <person name="Andreopoulos B."/>
            <person name="Baker S."/>
            <person name="Barry K."/>
            <person name="Bills G."/>
            <person name="Bluhm B."/>
            <person name="Cannon C."/>
            <person name="Castanera R."/>
            <person name="Culley D."/>
            <person name="Daum C."/>
            <person name="Ezra D."/>
            <person name="Gonzalez J."/>
            <person name="Henrissat B."/>
            <person name="Kuo A."/>
            <person name="Liang C."/>
            <person name="Lipzen A."/>
            <person name="Lutzoni F."/>
            <person name="Magnuson J."/>
            <person name="Mondo S."/>
            <person name="Nolan M."/>
            <person name="Ohm R."/>
            <person name="Pangilinan J."/>
            <person name="Park H.-J."/>
            <person name="Ramirez L."/>
            <person name="Alfaro M."/>
            <person name="Sun H."/>
            <person name="Tritt A."/>
            <person name="Yoshinaga Y."/>
            <person name="Zwiers L.-H."/>
            <person name="Turgeon B."/>
            <person name="Goodwin S."/>
            <person name="Spatafora J."/>
            <person name="Crous P."/>
            <person name="Grigoriev I."/>
        </authorList>
    </citation>
    <scope>NUCLEOTIDE SEQUENCE</scope>
    <source>
        <strain evidence="2">CBS 262.69</strain>
    </source>
</reference>
<name>A0A6G1HYL6_9PEZI</name>
<proteinExistence type="predicted"/>
<protein>
    <submittedName>
        <fullName evidence="2">Uncharacterized protein</fullName>
    </submittedName>
</protein>
<keyword evidence="3" id="KW-1185">Reference proteome</keyword>
<dbReference type="EMBL" id="ML996694">
    <property type="protein sequence ID" value="KAF2400909.1"/>
    <property type="molecule type" value="Genomic_DNA"/>
</dbReference>
<dbReference type="Proteomes" id="UP000799640">
    <property type="component" value="Unassembled WGS sequence"/>
</dbReference>